<dbReference type="STRING" id="149040.A0A194X397"/>
<evidence type="ECO:0000259" key="3">
    <source>
        <dbReference type="PROSITE" id="PS50102"/>
    </source>
</evidence>
<evidence type="ECO:0000313" key="4">
    <source>
        <dbReference type="EMBL" id="KUJ14663.1"/>
    </source>
</evidence>
<protein>
    <recommendedName>
        <fullName evidence="3">RRM domain-containing protein</fullName>
    </recommendedName>
</protein>
<dbReference type="AlphaFoldDB" id="A0A194X397"/>
<dbReference type="KEGG" id="psco:LY89DRAFT_735741"/>
<feature type="compositionally biased region" description="Basic and acidic residues" evidence="2">
    <location>
        <begin position="43"/>
        <end position="58"/>
    </location>
</feature>
<feature type="compositionally biased region" description="Polar residues" evidence="2">
    <location>
        <begin position="115"/>
        <end position="126"/>
    </location>
</feature>
<organism evidence="4 5">
    <name type="scientific">Mollisia scopiformis</name>
    <name type="common">Conifer needle endophyte fungus</name>
    <name type="synonym">Phialocephala scopiformis</name>
    <dbReference type="NCBI Taxonomy" id="149040"/>
    <lineage>
        <taxon>Eukaryota</taxon>
        <taxon>Fungi</taxon>
        <taxon>Dikarya</taxon>
        <taxon>Ascomycota</taxon>
        <taxon>Pezizomycotina</taxon>
        <taxon>Leotiomycetes</taxon>
        <taxon>Helotiales</taxon>
        <taxon>Mollisiaceae</taxon>
        <taxon>Mollisia</taxon>
    </lineage>
</organism>
<feature type="region of interest" description="Disordered" evidence="2">
    <location>
        <begin position="802"/>
        <end position="826"/>
    </location>
</feature>
<dbReference type="SMART" id="SM00360">
    <property type="entry name" value="RRM"/>
    <property type="match status" value="1"/>
</dbReference>
<dbReference type="GeneID" id="28829768"/>
<dbReference type="InterPro" id="IPR052600">
    <property type="entry name" value="Nuc_rcpt_coact/corep"/>
</dbReference>
<dbReference type="EMBL" id="KQ947419">
    <property type="protein sequence ID" value="KUJ14663.1"/>
    <property type="molecule type" value="Genomic_DNA"/>
</dbReference>
<evidence type="ECO:0000313" key="5">
    <source>
        <dbReference type="Proteomes" id="UP000070700"/>
    </source>
</evidence>
<feature type="compositionally biased region" description="Basic and acidic residues" evidence="2">
    <location>
        <begin position="521"/>
        <end position="537"/>
    </location>
</feature>
<dbReference type="Gene3D" id="3.30.70.330">
    <property type="match status" value="1"/>
</dbReference>
<name>A0A194X397_MOLSC</name>
<accession>A0A194X397</accession>
<dbReference type="SUPFAM" id="SSF54928">
    <property type="entry name" value="RNA-binding domain, RBD"/>
    <property type="match status" value="1"/>
</dbReference>
<feature type="compositionally biased region" description="Basic and acidic residues" evidence="2">
    <location>
        <begin position="493"/>
        <end position="509"/>
    </location>
</feature>
<evidence type="ECO:0000256" key="1">
    <source>
        <dbReference type="PROSITE-ProRule" id="PRU00176"/>
    </source>
</evidence>
<dbReference type="OrthoDB" id="10044938at2759"/>
<feature type="domain" description="RRM" evidence="3">
    <location>
        <begin position="375"/>
        <end position="446"/>
    </location>
</feature>
<dbReference type="InterPro" id="IPR000504">
    <property type="entry name" value="RRM_dom"/>
</dbReference>
<feature type="region of interest" description="Disordered" evidence="2">
    <location>
        <begin position="1"/>
        <end position="177"/>
    </location>
</feature>
<evidence type="ECO:0000256" key="2">
    <source>
        <dbReference type="SAM" id="MobiDB-lite"/>
    </source>
</evidence>
<feature type="region of interest" description="Disordered" evidence="2">
    <location>
        <begin position="193"/>
        <end position="340"/>
    </location>
</feature>
<dbReference type="SUPFAM" id="SSF52954">
    <property type="entry name" value="Class II aaRS ABD-related"/>
    <property type="match status" value="1"/>
</dbReference>
<dbReference type="InParanoid" id="A0A194X397"/>
<feature type="region of interest" description="Disordered" evidence="2">
    <location>
        <begin position="440"/>
        <end position="581"/>
    </location>
</feature>
<reference evidence="4 5" key="1">
    <citation type="submission" date="2015-10" db="EMBL/GenBank/DDBJ databases">
        <title>Full genome of DAOMC 229536 Phialocephala scopiformis, a fungal endophyte of spruce producing the potent anti-insectan compound rugulosin.</title>
        <authorList>
            <consortium name="DOE Joint Genome Institute"/>
            <person name="Walker A.K."/>
            <person name="Frasz S.L."/>
            <person name="Seifert K.A."/>
            <person name="Miller J.D."/>
            <person name="Mondo S.J."/>
            <person name="Labutti K."/>
            <person name="Lipzen A."/>
            <person name="Dockter R."/>
            <person name="Kennedy M."/>
            <person name="Grigoriev I.V."/>
            <person name="Spatafora J.W."/>
        </authorList>
    </citation>
    <scope>NUCLEOTIDE SEQUENCE [LARGE SCALE GENOMIC DNA]</scope>
    <source>
        <strain evidence="4 5">CBS 120377</strain>
    </source>
</reference>
<feature type="compositionally biased region" description="Basic and acidic residues" evidence="2">
    <location>
        <begin position="553"/>
        <end position="568"/>
    </location>
</feature>
<feature type="compositionally biased region" description="Low complexity" evidence="2">
    <location>
        <begin position="133"/>
        <end position="149"/>
    </location>
</feature>
<proteinExistence type="predicted"/>
<dbReference type="PANTHER" id="PTHR23295:SF6">
    <property type="entry name" value="NEOSIN, ISOFORM A"/>
    <property type="match status" value="1"/>
</dbReference>
<dbReference type="GO" id="GO:0003723">
    <property type="term" value="F:RNA binding"/>
    <property type="evidence" value="ECO:0007669"/>
    <property type="project" value="UniProtKB-UniRule"/>
</dbReference>
<sequence>MTSTHLDPEPPNPDVAIPKHHVPTEPTESAENSPSADSSFSDAYKEQPEVEEHKENEGTKQGSEVSDDYAMTFDSEGEGHADSQDISQAIIEPKTNSPLLTVSEIAEPSSSSSSDQDTTNGTQNGPATDLPKPSSSPSHPPNNDTPSTNAAEINIAETPDTSAESKPLIHDDASSEGIDIQQLLDNITANAERKDSANAVQSFSPTAATIPKSGPGLPTHSSLPPRPNVPQKRQYDDIQKYYGTATGLPQPPSSFRSPSISTSLVAAGAPGTSTDPRGGLPPPPTASFPGASTDPRGVLPYPPSANFRPPFPPPSPISPASYTQISRSSVQGNQGEADDLDAKWGPEIQRIYDDFLENERQFVTEGLWDRFPNGSRLFIGNLPSEKVTKRDIFHVFHPHGKIAQISIKQAYGFVQFYDSTACSSALQREQGSEIREQKIHLEISKPQKNTRNAHAASGRRSPDHSRGATQDRNGRSGQGRVDRYEPRAAPQTRVDEYGRPLRVRDDYRPARSPTPPRGSYRGREDYGGRGRDSYNGRDRRRSRSRSPPYGQREMGRYRERSKSPRSRELDEDASLQIPRRDPRDVPDVQIILVDQLDRNFISWVESEMRGRGIKVEVMFLSPRFPLQAVIRRQILEGVHAVSRLDMRSQSTSKIPLQVFDRQGGANNVRFDEYQDLDPKIAAELVLRAKTTQSHAPAQNVPYAPPPQYGTGQPYEQSVATSAVPNPPNFLSQIDNATLQQLLTTLNMPQQNAPAAAANSAIDLAGILGGLSGQPKPVQQSYQQASTDPYANIAANPALASFLANGGAAPPPQSQSQPPEQQSAQQVQNIMAQLARFRK</sequence>
<keyword evidence="1" id="KW-0694">RNA-binding</keyword>
<dbReference type="RefSeq" id="XP_018069018.1">
    <property type="nucleotide sequence ID" value="XM_018220042.1"/>
</dbReference>
<feature type="compositionally biased region" description="Polar residues" evidence="2">
    <location>
        <begin position="26"/>
        <end position="41"/>
    </location>
</feature>
<dbReference type="Pfam" id="PF00076">
    <property type="entry name" value="RRM_1"/>
    <property type="match status" value="1"/>
</dbReference>
<feature type="compositionally biased region" description="Low complexity" evidence="2">
    <location>
        <begin position="813"/>
        <end position="826"/>
    </location>
</feature>
<dbReference type="Proteomes" id="UP000070700">
    <property type="component" value="Unassembled WGS sequence"/>
</dbReference>
<keyword evidence="5" id="KW-1185">Reference proteome</keyword>
<dbReference type="InterPro" id="IPR012677">
    <property type="entry name" value="Nucleotide-bd_a/b_plait_sf"/>
</dbReference>
<dbReference type="InterPro" id="IPR035979">
    <property type="entry name" value="RBD_domain_sf"/>
</dbReference>
<feature type="compositionally biased region" description="Polar residues" evidence="2">
    <location>
        <begin position="198"/>
        <end position="207"/>
    </location>
</feature>
<gene>
    <name evidence="4" type="ORF">LY89DRAFT_735741</name>
</gene>
<dbReference type="PANTHER" id="PTHR23295">
    <property type="entry name" value="NUCLEAR RECEPTOR COACTIVATOR 5-RELATED"/>
    <property type="match status" value="1"/>
</dbReference>
<feature type="compositionally biased region" description="Low complexity" evidence="2">
    <location>
        <begin position="253"/>
        <end position="263"/>
    </location>
</feature>
<dbReference type="PROSITE" id="PS50102">
    <property type="entry name" value="RRM"/>
    <property type="match status" value="1"/>
</dbReference>
<feature type="compositionally biased region" description="Polar residues" evidence="2">
    <location>
        <begin position="323"/>
        <end position="334"/>
    </location>
</feature>